<gene>
    <name evidence="2" type="ORF">Llan_0803</name>
</gene>
<reference evidence="2 3" key="1">
    <citation type="submission" date="2015-11" db="EMBL/GenBank/DDBJ databases">
        <title>Genomic analysis of 38 Legionella species identifies large and diverse effector repertoires.</title>
        <authorList>
            <person name="Burstein D."/>
            <person name="Amaro F."/>
            <person name="Zusman T."/>
            <person name="Lifshitz Z."/>
            <person name="Cohen O."/>
            <person name="Gilbert J.A."/>
            <person name="Pupko T."/>
            <person name="Shuman H.A."/>
            <person name="Segal G."/>
        </authorList>
    </citation>
    <scope>NUCLEOTIDE SEQUENCE [LARGE SCALE GENOMIC DNA]</scope>
    <source>
        <strain evidence="2 3">ATCC 49751</strain>
    </source>
</reference>
<organism evidence="2 3">
    <name type="scientific">Legionella lansingensis</name>
    <dbReference type="NCBI Taxonomy" id="45067"/>
    <lineage>
        <taxon>Bacteria</taxon>
        <taxon>Pseudomonadati</taxon>
        <taxon>Pseudomonadota</taxon>
        <taxon>Gammaproteobacteria</taxon>
        <taxon>Legionellales</taxon>
        <taxon>Legionellaceae</taxon>
        <taxon>Legionella</taxon>
    </lineage>
</organism>
<keyword evidence="3" id="KW-1185">Reference proteome</keyword>
<name>A0A0W0VUH0_9GAMM</name>
<dbReference type="RefSeq" id="WP_028373985.1">
    <property type="nucleotide sequence ID" value="NZ_CAAAJD010000036.1"/>
</dbReference>
<sequence>MKKWAAISLLTLHGSLATAAIPVPPEMVLDKVMFQMSAKQWVSTKTALLTVNVNATLTSADLVKARADIMAMLNKIAPGDWHLTQFDRSQDSSGLEKLFVAAEARVPQESLTNIYQNAKNVSKPGATYTINGVEFKPSLEEVQQVKQQLRERLYQQVNQEIARINKVYTNQNYSVSNILFFEGDTPPVPMAKAYQAREMNVMALSAAAPAPTLTVSNELTMTAMVELASNRQGSNNAVATQ</sequence>
<proteinExistence type="predicted"/>
<dbReference type="Proteomes" id="UP000054869">
    <property type="component" value="Unassembled WGS sequence"/>
</dbReference>
<dbReference type="AlphaFoldDB" id="A0A0W0VUH0"/>
<keyword evidence="1" id="KW-0732">Signal</keyword>
<protein>
    <recommendedName>
        <fullName evidence="4">DUF541 domain-containing protein</fullName>
    </recommendedName>
</protein>
<feature type="chain" id="PRO_5006915136" description="DUF541 domain-containing protein" evidence="1">
    <location>
        <begin position="20"/>
        <end position="241"/>
    </location>
</feature>
<accession>A0A0W0VUH0</accession>
<dbReference type="STRING" id="45067.Llan_0803"/>
<dbReference type="PATRIC" id="fig|45067.4.peg.833"/>
<comment type="caution">
    <text evidence="2">The sequence shown here is derived from an EMBL/GenBank/DDBJ whole genome shotgun (WGS) entry which is preliminary data.</text>
</comment>
<dbReference type="EMBL" id="LNYI01000013">
    <property type="protein sequence ID" value="KTD23545.1"/>
    <property type="molecule type" value="Genomic_DNA"/>
</dbReference>
<dbReference type="OrthoDB" id="5651111at2"/>
<evidence type="ECO:0000313" key="3">
    <source>
        <dbReference type="Proteomes" id="UP000054869"/>
    </source>
</evidence>
<dbReference type="eggNOG" id="ENOG5032S07">
    <property type="taxonomic scope" value="Bacteria"/>
</dbReference>
<feature type="signal peptide" evidence="1">
    <location>
        <begin position="1"/>
        <end position="19"/>
    </location>
</feature>
<evidence type="ECO:0008006" key="4">
    <source>
        <dbReference type="Google" id="ProtNLM"/>
    </source>
</evidence>
<evidence type="ECO:0000313" key="2">
    <source>
        <dbReference type="EMBL" id="KTD23545.1"/>
    </source>
</evidence>
<evidence type="ECO:0000256" key="1">
    <source>
        <dbReference type="SAM" id="SignalP"/>
    </source>
</evidence>